<feature type="transmembrane region" description="Helical" evidence="1">
    <location>
        <begin position="438"/>
        <end position="460"/>
    </location>
</feature>
<feature type="transmembrane region" description="Helical" evidence="1">
    <location>
        <begin position="400"/>
        <end position="418"/>
    </location>
</feature>
<evidence type="ECO:0008006" key="4">
    <source>
        <dbReference type="Google" id="ProtNLM"/>
    </source>
</evidence>
<feature type="transmembrane region" description="Helical" evidence="1">
    <location>
        <begin position="187"/>
        <end position="211"/>
    </location>
</feature>
<keyword evidence="1" id="KW-1133">Transmembrane helix</keyword>
<reference evidence="2" key="1">
    <citation type="submission" date="2021-12" db="EMBL/GenBank/DDBJ databases">
        <title>Prjna785345.</title>
        <authorList>
            <person name="Rujirawat T."/>
            <person name="Krajaejun T."/>
        </authorList>
    </citation>
    <scope>NUCLEOTIDE SEQUENCE</scope>
    <source>
        <strain evidence="2">Pi057C3</strain>
    </source>
</reference>
<proteinExistence type="predicted"/>
<feature type="transmembrane region" description="Helical" evidence="1">
    <location>
        <begin position="55"/>
        <end position="77"/>
    </location>
</feature>
<keyword evidence="1" id="KW-0812">Transmembrane</keyword>
<evidence type="ECO:0000313" key="3">
    <source>
        <dbReference type="Proteomes" id="UP001209570"/>
    </source>
</evidence>
<evidence type="ECO:0000313" key="2">
    <source>
        <dbReference type="EMBL" id="KAJ0397150.1"/>
    </source>
</evidence>
<feature type="transmembrane region" description="Helical" evidence="1">
    <location>
        <begin position="481"/>
        <end position="502"/>
    </location>
</feature>
<dbReference type="AlphaFoldDB" id="A0AAD5LDG8"/>
<accession>A0AAD5LDG8</accession>
<comment type="caution">
    <text evidence="2">The sequence shown here is derived from an EMBL/GenBank/DDBJ whole genome shotgun (WGS) entry which is preliminary data.</text>
</comment>
<keyword evidence="3" id="KW-1185">Reference proteome</keyword>
<gene>
    <name evidence="2" type="ORF">P43SY_007435</name>
</gene>
<dbReference type="Proteomes" id="UP001209570">
    <property type="component" value="Unassembled WGS sequence"/>
</dbReference>
<dbReference type="EMBL" id="JAKCXM010000265">
    <property type="protein sequence ID" value="KAJ0397150.1"/>
    <property type="molecule type" value="Genomic_DNA"/>
</dbReference>
<organism evidence="2 3">
    <name type="scientific">Pythium insidiosum</name>
    <name type="common">Pythiosis disease agent</name>
    <dbReference type="NCBI Taxonomy" id="114742"/>
    <lineage>
        <taxon>Eukaryota</taxon>
        <taxon>Sar</taxon>
        <taxon>Stramenopiles</taxon>
        <taxon>Oomycota</taxon>
        <taxon>Peronosporomycetes</taxon>
        <taxon>Pythiales</taxon>
        <taxon>Pythiaceae</taxon>
        <taxon>Pythium</taxon>
    </lineage>
</organism>
<evidence type="ECO:0000256" key="1">
    <source>
        <dbReference type="SAM" id="Phobius"/>
    </source>
</evidence>
<feature type="transmembrane region" description="Helical" evidence="1">
    <location>
        <begin position="146"/>
        <end position="167"/>
    </location>
</feature>
<feature type="transmembrane region" description="Helical" evidence="1">
    <location>
        <begin position="120"/>
        <end position="140"/>
    </location>
</feature>
<keyword evidence="1" id="KW-0472">Membrane</keyword>
<name>A0AAD5LDG8_PYTIN</name>
<sequence>MVRSRWRACRSNVSSATRLLTAAWVATQVELHGHYSATQLLQLVAYQHHASWRRVLAVCLLTPLPSLALVTLVDLVPLSVPSDGAGVSFWVRATVSVLVLTLSVLHELRVHLPAFVLGRWAVLSITAASTAASIVTLLLLARGVGFPVPFAMLAGAAPWTLVLVGLLHTWSRQHAPHGSMSADLRRYGVAFLAQVSMTLVYPGFAVLYTTLSSAKQTAAVFALPVLKLALKNVISRWLPEHADDARPEAVVFSVEVFHALFVAFTLQKTTSLSTVAVLMALDVGHAWLSFYDVFSVLGSLDLAHRPPWPQLMAVATETLAPMRVKQEPGGGGGGGGGGKPLVGAPATALVWPVALASQAPAAPRDATRQLDAAGRHAIAQSMRQLLYITEYVALTEYTEVMIPLLLNAMIMVLFYLPNRAFYPFLDGMTVASMTTTEWTIALYAALELVSFVAMAAVLWWRVRVSLAHQLAFVLEARQASIQAKLFAWVVFVIQCSIVHFGADYSFQFTWL</sequence>
<protein>
    <recommendedName>
        <fullName evidence="4">Transmembrane protein</fullName>
    </recommendedName>
</protein>